<organism evidence="2 3">
    <name type="scientific">Calicophoron daubneyi</name>
    <name type="common">Rumen fluke</name>
    <name type="synonym">Paramphistomum daubneyi</name>
    <dbReference type="NCBI Taxonomy" id="300641"/>
    <lineage>
        <taxon>Eukaryota</taxon>
        <taxon>Metazoa</taxon>
        <taxon>Spiralia</taxon>
        <taxon>Lophotrochozoa</taxon>
        <taxon>Platyhelminthes</taxon>
        <taxon>Trematoda</taxon>
        <taxon>Digenea</taxon>
        <taxon>Plagiorchiida</taxon>
        <taxon>Pronocephalata</taxon>
        <taxon>Paramphistomoidea</taxon>
        <taxon>Paramphistomidae</taxon>
        <taxon>Calicophoron</taxon>
    </lineage>
</organism>
<dbReference type="AlphaFoldDB" id="A0AAV2TJY9"/>
<dbReference type="Pfam" id="PF25356">
    <property type="entry name" value="PH_trem"/>
    <property type="match status" value="1"/>
</dbReference>
<dbReference type="InterPro" id="IPR057376">
    <property type="entry name" value="PH_trem"/>
</dbReference>
<accession>A0AAV2TJY9</accession>
<sequence>MVLIHRWTKHNCAHYAFDTMTKLGSGTASRSSSKGRVTSNSNGEIDRTTQQLIFFKCTVCSVARTTRKAQDAKNQEVMGQLISSQLKKRHAHGAILTCLEDRLNFKKTGVFSRTPFRNWVMYREIEHYFVFPQHPTLFMIAVKAPTEGDLIFETYKCKTPTDTNRLCELVCRACQSGSKTLSANSDQDQRISAYSDVSIHSKSISQVNLHDSVESFDHEHDNEVVENQVNHERTPSVRMSPVSPTMYREPSPFHHEGMVDEVSHQMSPKYRSESPVEMKFTKSNYVAAAPSPRPDFLRDDDDGTTYFDYNPVTGATLNNEGPIYMYLKRFPPAETRMSRVNSFR</sequence>
<evidence type="ECO:0000313" key="3">
    <source>
        <dbReference type="Proteomes" id="UP001497525"/>
    </source>
</evidence>
<name>A0AAV2TJY9_CALDB</name>
<gene>
    <name evidence="2" type="ORF">CDAUBV1_LOCUS10804</name>
</gene>
<comment type="caution">
    <text evidence="2">The sequence shown here is derived from an EMBL/GenBank/DDBJ whole genome shotgun (WGS) entry which is preliminary data.</text>
</comment>
<proteinExistence type="predicted"/>
<reference evidence="2" key="1">
    <citation type="submission" date="2024-06" db="EMBL/GenBank/DDBJ databases">
        <authorList>
            <person name="Liu X."/>
            <person name="Lenzi L."/>
            <person name="Haldenby T S."/>
            <person name="Uol C."/>
        </authorList>
    </citation>
    <scope>NUCLEOTIDE SEQUENCE</scope>
</reference>
<evidence type="ECO:0000259" key="1">
    <source>
        <dbReference type="Pfam" id="PF25356"/>
    </source>
</evidence>
<evidence type="ECO:0000313" key="2">
    <source>
        <dbReference type="EMBL" id="CAL5136682.1"/>
    </source>
</evidence>
<feature type="domain" description="Trematode PH-like" evidence="1">
    <location>
        <begin position="49"/>
        <end position="179"/>
    </location>
</feature>
<dbReference type="Proteomes" id="UP001497525">
    <property type="component" value="Unassembled WGS sequence"/>
</dbReference>
<protein>
    <recommendedName>
        <fullName evidence="1">Trematode PH-like domain-containing protein</fullName>
    </recommendedName>
</protein>
<dbReference type="EMBL" id="CAXLJL010000345">
    <property type="protein sequence ID" value="CAL5136682.1"/>
    <property type="molecule type" value="Genomic_DNA"/>
</dbReference>